<evidence type="ECO:0000313" key="2">
    <source>
        <dbReference type="EMBL" id="ADL12645.1"/>
    </source>
</evidence>
<dbReference type="EMBL" id="CP002105">
    <property type="protein sequence ID" value="ADL12645.1"/>
    <property type="molecule type" value="Genomic_DNA"/>
</dbReference>
<sequence length="283" mass="30545">MLDYRQNNFINIYIIILITILILFTNYNIGLANTDMKNLIKHGSVSITSDQVVENVIVVGGRVSIAGTVKEDVVVLGGNLEVKSSAVIGGNIGVVGGKIDQSSQAVVTENIFNLELSPADFDILLVGILIFLSFMFVKYLVAIVLLLTAILLNLFLPGQIQEMARVINEESFKVTLLGIFGTILFGLLIIISAITIIGSPISILILGLVLIGMIVGFNGLAYLIGDQLSRILAIKVNKDLTIGILGICNLILVWFIPIIGSLLFLLFCTLGFGAIIFKILPLE</sequence>
<dbReference type="OrthoDB" id="9883349at2"/>
<accession>D9QQ54</accession>
<keyword evidence="1" id="KW-0812">Transmembrane</keyword>
<dbReference type="Proteomes" id="UP000001661">
    <property type="component" value="Chromosome"/>
</dbReference>
<dbReference type="AlphaFoldDB" id="D9QQ54"/>
<dbReference type="HOGENOM" id="CLU_982193_0_0_9"/>
<keyword evidence="1" id="KW-0472">Membrane</keyword>
<evidence type="ECO:0000256" key="1">
    <source>
        <dbReference type="SAM" id="Phobius"/>
    </source>
</evidence>
<dbReference type="KEGG" id="aar:Acear_1123"/>
<dbReference type="STRING" id="574087.Acear_1123"/>
<evidence type="ECO:0008006" key="4">
    <source>
        <dbReference type="Google" id="ProtNLM"/>
    </source>
</evidence>
<feature type="transmembrane region" description="Helical" evidence="1">
    <location>
        <begin position="123"/>
        <end position="156"/>
    </location>
</feature>
<proteinExistence type="predicted"/>
<feature type="transmembrane region" description="Helical" evidence="1">
    <location>
        <begin position="203"/>
        <end position="224"/>
    </location>
</feature>
<evidence type="ECO:0000313" key="3">
    <source>
        <dbReference type="Proteomes" id="UP000001661"/>
    </source>
</evidence>
<dbReference type="RefSeq" id="WP_013278091.1">
    <property type="nucleotide sequence ID" value="NC_014378.1"/>
</dbReference>
<feature type="transmembrane region" description="Helical" evidence="1">
    <location>
        <begin position="12"/>
        <end position="29"/>
    </location>
</feature>
<protein>
    <recommendedName>
        <fullName evidence="4">Polymer-forming cytoskeletal protein</fullName>
    </recommendedName>
</protein>
<feature type="transmembrane region" description="Helical" evidence="1">
    <location>
        <begin position="262"/>
        <end position="280"/>
    </location>
</feature>
<dbReference type="eggNOG" id="COG1714">
    <property type="taxonomic scope" value="Bacteria"/>
</dbReference>
<name>D9QQ54_ACEAZ</name>
<feature type="transmembrane region" description="Helical" evidence="1">
    <location>
        <begin position="176"/>
        <end position="197"/>
    </location>
</feature>
<keyword evidence="3" id="KW-1185">Reference proteome</keyword>
<gene>
    <name evidence="2" type="ordered locus">Acear_1123</name>
</gene>
<reference evidence="2 3" key="1">
    <citation type="journal article" date="2010" name="Stand. Genomic Sci.">
        <title>Complete genome sequence of Acetohalobium arabaticum type strain (Z-7288).</title>
        <authorList>
            <person name="Sikorski J."/>
            <person name="Lapidus A."/>
            <person name="Chertkov O."/>
            <person name="Lucas S."/>
            <person name="Copeland A."/>
            <person name="Glavina Del Rio T."/>
            <person name="Nolan M."/>
            <person name="Tice H."/>
            <person name="Cheng J.F."/>
            <person name="Han C."/>
            <person name="Brambilla E."/>
            <person name="Pitluck S."/>
            <person name="Liolios K."/>
            <person name="Ivanova N."/>
            <person name="Mavromatis K."/>
            <person name="Mikhailova N."/>
            <person name="Pati A."/>
            <person name="Bruce D."/>
            <person name="Detter C."/>
            <person name="Tapia R."/>
            <person name="Goodwin L."/>
            <person name="Chen A."/>
            <person name="Palaniappan K."/>
            <person name="Land M."/>
            <person name="Hauser L."/>
            <person name="Chang Y.J."/>
            <person name="Jeffries C.D."/>
            <person name="Rohde M."/>
            <person name="Goker M."/>
            <person name="Spring S."/>
            <person name="Woyke T."/>
            <person name="Bristow J."/>
            <person name="Eisen J.A."/>
            <person name="Markowitz V."/>
            <person name="Hugenholtz P."/>
            <person name="Kyrpides N.C."/>
            <person name="Klenk H.P."/>
        </authorList>
    </citation>
    <scope>NUCLEOTIDE SEQUENCE [LARGE SCALE GENOMIC DNA]</scope>
    <source>
        <strain evidence="3">ATCC 49924 / DSM 5501 / Z-7288</strain>
    </source>
</reference>
<organism evidence="2 3">
    <name type="scientific">Acetohalobium arabaticum (strain ATCC 49924 / DSM 5501 / Z-7288)</name>
    <dbReference type="NCBI Taxonomy" id="574087"/>
    <lineage>
        <taxon>Bacteria</taxon>
        <taxon>Bacillati</taxon>
        <taxon>Bacillota</taxon>
        <taxon>Clostridia</taxon>
        <taxon>Halanaerobiales</taxon>
        <taxon>Halobacteroidaceae</taxon>
        <taxon>Acetohalobium</taxon>
    </lineage>
</organism>
<keyword evidence="1" id="KW-1133">Transmembrane helix</keyword>